<dbReference type="HOGENOM" id="CLU_619663_0_0_1"/>
<keyword evidence="4" id="KW-1185">Reference proteome</keyword>
<dbReference type="InParanoid" id="D8PKI8"/>
<organism evidence="4">
    <name type="scientific">Schizophyllum commune (strain H4-8 / FGSC 9210)</name>
    <name type="common">Split gill fungus</name>
    <dbReference type="NCBI Taxonomy" id="578458"/>
    <lineage>
        <taxon>Eukaryota</taxon>
        <taxon>Fungi</taxon>
        <taxon>Dikarya</taxon>
        <taxon>Basidiomycota</taxon>
        <taxon>Agaricomycotina</taxon>
        <taxon>Agaricomycetes</taxon>
        <taxon>Agaricomycetidae</taxon>
        <taxon>Agaricales</taxon>
        <taxon>Schizophyllaceae</taxon>
        <taxon>Schizophyllum</taxon>
    </lineage>
</organism>
<accession>D8PKI8</accession>
<gene>
    <name evidence="3" type="ORF">SCHCODRAFT_63699</name>
</gene>
<dbReference type="GeneID" id="9588564"/>
<dbReference type="InterPro" id="IPR052145">
    <property type="entry name" value="Mediator/Homeobox_domain"/>
</dbReference>
<reference evidence="3 4" key="1">
    <citation type="journal article" date="2010" name="Nat. Biotechnol.">
        <title>Genome sequence of the model mushroom Schizophyllum commune.</title>
        <authorList>
            <person name="Ohm R.A."/>
            <person name="de Jong J.F."/>
            <person name="Lugones L.G."/>
            <person name="Aerts A."/>
            <person name="Kothe E."/>
            <person name="Stajich J.E."/>
            <person name="de Vries R.P."/>
            <person name="Record E."/>
            <person name="Levasseur A."/>
            <person name="Baker S.E."/>
            <person name="Bartholomew K.A."/>
            <person name="Coutinho P.M."/>
            <person name="Erdmann S."/>
            <person name="Fowler T.J."/>
            <person name="Gathman A.C."/>
            <person name="Lombard V."/>
            <person name="Henrissat B."/>
            <person name="Knabe N."/>
            <person name="Kuees U."/>
            <person name="Lilly W.W."/>
            <person name="Lindquist E."/>
            <person name="Lucas S."/>
            <person name="Magnuson J.K."/>
            <person name="Piumi F."/>
            <person name="Raudaskoski M."/>
            <person name="Salamov A."/>
            <person name="Schmutz J."/>
            <person name="Schwarze F.W.M.R."/>
            <person name="vanKuyk P.A."/>
            <person name="Horton J.S."/>
            <person name="Grigoriev I.V."/>
            <person name="Woesten H.A.B."/>
        </authorList>
    </citation>
    <scope>NUCLEOTIDE SEQUENCE [LARGE SCALE GENOMIC DNA]</scope>
    <source>
        <strain evidence="4">H4-8 / FGSC 9210</strain>
    </source>
</reference>
<feature type="compositionally biased region" description="Polar residues" evidence="2">
    <location>
        <begin position="89"/>
        <end position="109"/>
    </location>
</feature>
<evidence type="ECO:0000313" key="4">
    <source>
        <dbReference type="Proteomes" id="UP000007431"/>
    </source>
</evidence>
<dbReference type="PANTHER" id="PTHR24330:SF19">
    <property type="entry name" value="MEDIATOR OF RNA POLYMERASE II TRANSCRIPTION SUBUNIT 29"/>
    <property type="match status" value="1"/>
</dbReference>
<feature type="compositionally biased region" description="Low complexity" evidence="2">
    <location>
        <begin position="369"/>
        <end position="382"/>
    </location>
</feature>
<evidence type="ECO:0000313" key="3">
    <source>
        <dbReference type="EMBL" id="EFJ03313.1"/>
    </source>
</evidence>
<feature type="compositionally biased region" description="Polar residues" evidence="2">
    <location>
        <begin position="260"/>
        <end position="276"/>
    </location>
</feature>
<dbReference type="PANTHER" id="PTHR24330">
    <property type="entry name" value="HOMEOBOX PROTEIN BARH-LIKE"/>
    <property type="match status" value="1"/>
</dbReference>
<keyword evidence="1" id="KW-0175">Coiled coil</keyword>
<name>D8PKI8_SCHCM</name>
<dbReference type="Proteomes" id="UP000007431">
    <property type="component" value="Unassembled WGS sequence"/>
</dbReference>
<dbReference type="VEuPathDB" id="FungiDB:SCHCODRAFT_02623941"/>
<feature type="region of interest" description="Disordered" evidence="2">
    <location>
        <begin position="434"/>
        <end position="459"/>
    </location>
</feature>
<dbReference type="RefSeq" id="XP_003038215.1">
    <property type="nucleotide sequence ID" value="XM_003038169.1"/>
</dbReference>
<protein>
    <submittedName>
        <fullName evidence="3">Expressed protein</fullName>
    </submittedName>
</protein>
<proteinExistence type="predicted"/>
<feature type="compositionally biased region" description="Low complexity" evidence="2">
    <location>
        <begin position="290"/>
        <end position="314"/>
    </location>
</feature>
<dbReference type="EMBL" id="GL377302">
    <property type="protein sequence ID" value="EFJ03313.1"/>
    <property type="molecule type" value="Genomic_DNA"/>
</dbReference>
<dbReference type="eggNOG" id="ENOG502SKC2">
    <property type="taxonomic scope" value="Eukaryota"/>
</dbReference>
<dbReference type="KEGG" id="scm:SCHCO_02623941"/>
<feature type="region of interest" description="Disordered" evidence="2">
    <location>
        <begin position="237"/>
        <end position="395"/>
    </location>
</feature>
<sequence>MTTAQSNPRANLLSGLRTGGVRASSLQMPHSAAPTADHFNIHRYAGQQPSYYEEEEDEVPDMHGQTLYVQQDPYRSHAMTAAVDGPNFGRQQQHQQASRPLNPHSATFNPSFNYAAQQQAQAQAQAQKLKQQQQQQLEAQRQQQQFQMQLAQLELIKLQGLYNQNVQLELLAQQLQSQQLQQAQQQAQGRRVSNGFIPPASAAPHAGAFDIRAATLSAQMRRNGQAEQLGMGAPMTASLNGRFGSRSASMQHPVPVSNFDAANTSTDSYNSTTVISGGTPLGAASPPPSKSDSASSWRRGGNNNSVLSGNNRSVTSPPIKITPPRESSPSQPSAGPRSRPKPLQFNPIAQQPMGAVAVNDGLDGDDDSSSTGSSKSLSPTTPASNSSNDIPIMPLSPREEATRKLFEGLGIGRPSSANAQAKQDAHVVEAPAATHHRLVSTPVRQPRGPPSGAEELGPKNFATRIRRKAIGGLGALMGARERREVVEAY</sequence>
<dbReference type="OMA" id="QMMQMEI"/>
<evidence type="ECO:0000256" key="1">
    <source>
        <dbReference type="SAM" id="Coils"/>
    </source>
</evidence>
<dbReference type="AlphaFoldDB" id="D8PKI8"/>
<dbReference type="OrthoDB" id="4092340at2759"/>
<feature type="region of interest" description="Disordered" evidence="2">
    <location>
        <begin position="84"/>
        <end position="109"/>
    </location>
</feature>
<feature type="coiled-coil region" evidence="1">
    <location>
        <begin position="115"/>
        <end position="188"/>
    </location>
</feature>
<evidence type="ECO:0000256" key="2">
    <source>
        <dbReference type="SAM" id="MobiDB-lite"/>
    </source>
</evidence>